<keyword evidence="1" id="KW-1133">Transmembrane helix</keyword>
<sequence length="67" mass="6544">MAGPRATAAVLAALPLLGLLLGEAIGAGPWHILSETAPGQILLAIGACLACAGLIWTAHLTGKAGMS</sequence>
<reference evidence="2" key="1">
    <citation type="journal article" date="2014" name="Int. J. Syst. Evol. Microbiol.">
        <title>Complete genome sequence of Corynebacterium casei LMG S-19264T (=DSM 44701T), isolated from a smear-ripened cheese.</title>
        <authorList>
            <consortium name="US DOE Joint Genome Institute (JGI-PGF)"/>
            <person name="Walter F."/>
            <person name="Albersmeier A."/>
            <person name="Kalinowski J."/>
            <person name="Ruckert C."/>
        </authorList>
    </citation>
    <scope>NUCLEOTIDE SEQUENCE</scope>
    <source>
        <strain evidence="2">CGMCC 4.5737</strain>
    </source>
</reference>
<dbReference type="Proteomes" id="UP000637578">
    <property type="component" value="Unassembled WGS sequence"/>
</dbReference>
<keyword evidence="1" id="KW-0812">Transmembrane</keyword>
<evidence type="ECO:0000313" key="3">
    <source>
        <dbReference type="Proteomes" id="UP000637578"/>
    </source>
</evidence>
<keyword evidence="1" id="KW-0472">Membrane</keyword>
<feature type="transmembrane region" description="Helical" evidence="1">
    <location>
        <begin position="42"/>
        <end position="61"/>
    </location>
</feature>
<comment type="caution">
    <text evidence="2">The sequence shown here is derived from an EMBL/GenBank/DDBJ whole genome shotgun (WGS) entry which is preliminary data.</text>
</comment>
<dbReference type="AlphaFoldDB" id="A0A8J3CI57"/>
<name>A0A8J3CI57_9PSEU</name>
<accession>A0A8J3CI57</accession>
<keyword evidence="3" id="KW-1185">Reference proteome</keyword>
<evidence type="ECO:0000313" key="2">
    <source>
        <dbReference type="EMBL" id="GGM64997.1"/>
    </source>
</evidence>
<protein>
    <submittedName>
        <fullName evidence="2">Uncharacterized protein</fullName>
    </submittedName>
</protein>
<organism evidence="2 3">
    <name type="scientific">Longimycelium tulufanense</name>
    <dbReference type="NCBI Taxonomy" id="907463"/>
    <lineage>
        <taxon>Bacteria</taxon>
        <taxon>Bacillati</taxon>
        <taxon>Actinomycetota</taxon>
        <taxon>Actinomycetes</taxon>
        <taxon>Pseudonocardiales</taxon>
        <taxon>Pseudonocardiaceae</taxon>
        <taxon>Longimycelium</taxon>
    </lineage>
</organism>
<gene>
    <name evidence="2" type="ORF">GCM10012275_39390</name>
</gene>
<dbReference type="EMBL" id="BMMK01000019">
    <property type="protein sequence ID" value="GGM64997.1"/>
    <property type="molecule type" value="Genomic_DNA"/>
</dbReference>
<proteinExistence type="predicted"/>
<evidence type="ECO:0000256" key="1">
    <source>
        <dbReference type="SAM" id="Phobius"/>
    </source>
</evidence>
<reference evidence="2" key="2">
    <citation type="submission" date="2020-09" db="EMBL/GenBank/DDBJ databases">
        <authorList>
            <person name="Sun Q."/>
            <person name="Zhou Y."/>
        </authorList>
    </citation>
    <scope>NUCLEOTIDE SEQUENCE</scope>
    <source>
        <strain evidence="2">CGMCC 4.5737</strain>
    </source>
</reference>